<dbReference type="Gene3D" id="3.90.1510.10">
    <property type="entry name" value="Glycerate kinase, domain 2"/>
    <property type="match status" value="1"/>
</dbReference>
<dbReference type="Pfam" id="PF02595">
    <property type="entry name" value="Gly_kinase"/>
    <property type="match status" value="1"/>
</dbReference>
<dbReference type="EMBL" id="JBHSHC010000014">
    <property type="protein sequence ID" value="MFC4766315.1"/>
    <property type="molecule type" value="Genomic_DNA"/>
</dbReference>
<evidence type="ECO:0000256" key="1">
    <source>
        <dbReference type="ARBA" id="ARBA00006284"/>
    </source>
</evidence>
<organism evidence="5 6">
    <name type="scientific">Effusibacillus consociatus</name>
    <dbReference type="NCBI Taxonomy" id="1117041"/>
    <lineage>
        <taxon>Bacteria</taxon>
        <taxon>Bacillati</taxon>
        <taxon>Bacillota</taxon>
        <taxon>Bacilli</taxon>
        <taxon>Bacillales</taxon>
        <taxon>Alicyclobacillaceae</taxon>
        <taxon>Effusibacillus</taxon>
    </lineage>
</organism>
<dbReference type="GO" id="GO:0016301">
    <property type="term" value="F:kinase activity"/>
    <property type="evidence" value="ECO:0007669"/>
    <property type="project" value="UniProtKB-KW"/>
</dbReference>
<accession>A0ABV9PWY6</accession>
<dbReference type="PANTHER" id="PTHR21599">
    <property type="entry name" value="GLYCERATE KINASE"/>
    <property type="match status" value="1"/>
</dbReference>
<comment type="similarity">
    <text evidence="1 4">Belongs to the glycerate kinase type-1 family.</text>
</comment>
<dbReference type="InterPro" id="IPR018193">
    <property type="entry name" value="Glyc_kinase_flavodox-like_fold"/>
</dbReference>
<keyword evidence="6" id="KW-1185">Reference proteome</keyword>
<evidence type="ECO:0000256" key="3">
    <source>
        <dbReference type="ARBA" id="ARBA00022777"/>
    </source>
</evidence>
<dbReference type="Proteomes" id="UP001596002">
    <property type="component" value="Unassembled WGS sequence"/>
</dbReference>
<evidence type="ECO:0000313" key="5">
    <source>
        <dbReference type="EMBL" id="MFC4766315.1"/>
    </source>
</evidence>
<evidence type="ECO:0000256" key="4">
    <source>
        <dbReference type="PIRNR" id="PIRNR006078"/>
    </source>
</evidence>
<dbReference type="PANTHER" id="PTHR21599:SF0">
    <property type="entry name" value="GLYCERATE KINASE"/>
    <property type="match status" value="1"/>
</dbReference>
<dbReference type="InterPro" id="IPR018197">
    <property type="entry name" value="Glycerate_kinase_RE-like"/>
</dbReference>
<comment type="caution">
    <text evidence="5">The sequence shown here is derived from an EMBL/GenBank/DDBJ whole genome shotgun (WGS) entry which is preliminary data.</text>
</comment>
<dbReference type="InterPro" id="IPR036129">
    <property type="entry name" value="Glycerate_kinase_sf"/>
</dbReference>
<protein>
    <submittedName>
        <fullName evidence="5">Glycerate kinase</fullName>
    </submittedName>
</protein>
<name>A0ABV9PWY6_9BACL</name>
<dbReference type="Gene3D" id="3.40.50.10350">
    <property type="entry name" value="Glycerate kinase, domain 1"/>
    <property type="match status" value="1"/>
</dbReference>
<dbReference type="NCBIfam" id="TIGR00045">
    <property type="entry name" value="glycerate kinase"/>
    <property type="match status" value="1"/>
</dbReference>
<sequence length="379" mass="40433">MKIVIAPDSFKGSINARELCASIKEGDLRVFPQAGFIELPLADGGEGTMENMVTASNGTIYKVKVTGPYGRPVHAAYGVLGDGKTVVIEMAQASGLPLVIESEKNPLHATGYGTGELIRYALDQGYRQFVIGIGGSATNDVGTGMLKALGMEFYDRNGIPLPQGGGFLRDLYSMDDTQFDPRVKEASFTVACDVTNPLCGPEGASAVFGPQKGATPEMVKHLDACLNYFADIVLKQKGMEIRSIPGVGAAGGMGSALVAFLQAELKQGIEVVMEAMNVRQHLKEADLLITGEGKLDFQTLSGKGIAGISRQARHYNIPVIAICGAMDLTGDQLDMLQVTAAFSIVPGPCSLEQAFEHTSSWAGDRTEQILRLFQFFRSN</sequence>
<reference evidence="6" key="1">
    <citation type="journal article" date="2019" name="Int. J. Syst. Evol. Microbiol.">
        <title>The Global Catalogue of Microorganisms (GCM) 10K type strain sequencing project: providing services to taxonomists for standard genome sequencing and annotation.</title>
        <authorList>
            <consortium name="The Broad Institute Genomics Platform"/>
            <consortium name="The Broad Institute Genome Sequencing Center for Infectious Disease"/>
            <person name="Wu L."/>
            <person name="Ma J."/>
        </authorList>
    </citation>
    <scope>NUCLEOTIDE SEQUENCE [LARGE SCALE GENOMIC DNA]</scope>
    <source>
        <strain evidence="6">WYCCWR 12678</strain>
    </source>
</reference>
<evidence type="ECO:0000256" key="2">
    <source>
        <dbReference type="ARBA" id="ARBA00022679"/>
    </source>
</evidence>
<evidence type="ECO:0000313" key="6">
    <source>
        <dbReference type="Proteomes" id="UP001596002"/>
    </source>
</evidence>
<keyword evidence="2 4" id="KW-0808">Transferase</keyword>
<dbReference type="InterPro" id="IPR004381">
    <property type="entry name" value="Glycerate_kinase"/>
</dbReference>
<dbReference type="RefSeq" id="WP_380024139.1">
    <property type="nucleotide sequence ID" value="NZ_JBHSHC010000014.1"/>
</dbReference>
<dbReference type="SUPFAM" id="SSF110738">
    <property type="entry name" value="Glycerate kinase I"/>
    <property type="match status" value="1"/>
</dbReference>
<keyword evidence="3 4" id="KW-0418">Kinase</keyword>
<proteinExistence type="inferred from homology"/>
<dbReference type="PIRSF" id="PIRSF006078">
    <property type="entry name" value="GlxK"/>
    <property type="match status" value="1"/>
</dbReference>
<gene>
    <name evidence="5" type="ORF">ACFO8Q_02730</name>
</gene>